<dbReference type="OrthoDB" id="191651at2759"/>
<reference evidence="9" key="2">
    <citation type="submission" date="2025-09" db="UniProtKB">
        <authorList>
            <consortium name="Ensembl"/>
        </authorList>
    </citation>
    <scope>IDENTIFICATION</scope>
</reference>
<evidence type="ECO:0000256" key="1">
    <source>
        <dbReference type="ARBA" id="ARBA00004123"/>
    </source>
</evidence>
<dbReference type="KEGG" id="clum:117745942"/>
<evidence type="ECO:0000256" key="2">
    <source>
        <dbReference type="ARBA" id="ARBA00022723"/>
    </source>
</evidence>
<dbReference type="SMART" id="SM00456">
    <property type="entry name" value="WW"/>
    <property type="match status" value="2"/>
</dbReference>
<evidence type="ECO:0000259" key="7">
    <source>
        <dbReference type="PROSITE" id="PS50020"/>
    </source>
</evidence>
<dbReference type="Gene3D" id="3.30.160.60">
    <property type="entry name" value="Classic Zinc Finger"/>
    <property type="match status" value="1"/>
</dbReference>
<evidence type="ECO:0000256" key="3">
    <source>
        <dbReference type="ARBA" id="ARBA00022771"/>
    </source>
</evidence>
<dbReference type="CTD" id="11193"/>
<dbReference type="InterPro" id="IPR036236">
    <property type="entry name" value="Znf_C2H2_sf"/>
</dbReference>
<name>A0A8C2WTE7_CYCLU</name>
<dbReference type="Pfam" id="PF00397">
    <property type="entry name" value="WW"/>
    <property type="match status" value="2"/>
</dbReference>
<dbReference type="AlphaFoldDB" id="A0A8C2WTE7"/>
<feature type="compositionally biased region" description="Basic and acidic residues" evidence="6">
    <location>
        <begin position="274"/>
        <end position="306"/>
    </location>
</feature>
<dbReference type="Proteomes" id="UP000694565">
    <property type="component" value="Unplaced"/>
</dbReference>
<evidence type="ECO:0000256" key="6">
    <source>
        <dbReference type="SAM" id="MobiDB-lite"/>
    </source>
</evidence>
<evidence type="ECO:0000256" key="4">
    <source>
        <dbReference type="ARBA" id="ARBA00022833"/>
    </source>
</evidence>
<feature type="compositionally biased region" description="Polar residues" evidence="6">
    <location>
        <begin position="167"/>
        <end position="181"/>
    </location>
</feature>
<dbReference type="RefSeq" id="XP_034410470.1">
    <property type="nucleotide sequence ID" value="XM_034554579.1"/>
</dbReference>
<feature type="region of interest" description="Disordered" evidence="6">
    <location>
        <begin position="196"/>
        <end position="342"/>
    </location>
</feature>
<evidence type="ECO:0000256" key="5">
    <source>
        <dbReference type="ARBA" id="ARBA00023242"/>
    </source>
</evidence>
<dbReference type="GO" id="GO:0000398">
    <property type="term" value="P:mRNA splicing, via spliceosome"/>
    <property type="evidence" value="ECO:0007669"/>
    <property type="project" value="InterPro"/>
</dbReference>
<feature type="domain" description="WW" evidence="7">
    <location>
        <begin position="135"/>
        <end position="162"/>
    </location>
</feature>
<dbReference type="InterPro" id="IPR040023">
    <property type="entry name" value="WBP4"/>
</dbReference>
<dbReference type="SUPFAM" id="SSF57667">
    <property type="entry name" value="beta-beta-alpha zinc fingers"/>
    <property type="match status" value="1"/>
</dbReference>
<dbReference type="GeneTree" id="ENSGT00390000013956"/>
<dbReference type="InterPro" id="IPR013085">
    <property type="entry name" value="U1-CZ_Znf_C2H2"/>
</dbReference>
<evidence type="ECO:0000259" key="8">
    <source>
        <dbReference type="PROSITE" id="PS50171"/>
    </source>
</evidence>
<evidence type="ECO:0000313" key="9">
    <source>
        <dbReference type="Ensembl" id="ENSCLMP00005005312.1"/>
    </source>
</evidence>
<keyword evidence="10" id="KW-1185">Reference proteome</keyword>
<reference evidence="9" key="1">
    <citation type="submission" date="2025-08" db="UniProtKB">
        <authorList>
            <consortium name="Ensembl"/>
        </authorList>
    </citation>
    <scope>IDENTIFICATION</scope>
</reference>
<feature type="domain" description="WW" evidence="7">
    <location>
        <begin position="184"/>
        <end position="211"/>
    </location>
</feature>
<keyword evidence="5" id="KW-0539">Nucleus</keyword>
<feature type="compositionally biased region" description="Polar residues" evidence="6">
    <location>
        <begin position="196"/>
        <end position="207"/>
    </location>
</feature>
<proteinExistence type="predicted"/>
<gene>
    <name evidence="9" type="primary">wbp4</name>
</gene>
<sequence length="421" mass="47382">MADYWKSQPRKFCQYCKCWIADNKPSVEFHERGKNHKENVALKISEIKKKSIDKAKQEARMSKEFAAMEEAALKAYEEDLKRMDRESAGLPAEITIKPQAKPQVRNCVKPQGSKKKLKKQEKARKFKGQMEGQVWVEGQTGDGHTYYYNTITEESKWEKPEGFHGQNPASAQPGQTETSSGWRWIEAVSPDGHTYYYNSETGETSWENPAGFPSIVPPGTESNLKVESQEKPSTPHPGGEEGSSGAPVSREAEVPEQESQQSKAPKISFRKRKTEAEPSEKEGEDKVSDDAPKVEAEEIKKEKEKAVQSTTAEPEEKKKIEAAPARKQVKRPKTANPYGTWEKIQEEEDPYAKVDLQLPKVEGYIVSASAPAERPPEPKPKFRERIITSLGGEGGPASFRKNKTQNGKSRSLRQRDDDDDD</sequence>
<dbReference type="InterPro" id="IPR036020">
    <property type="entry name" value="WW_dom_sf"/>
</dbReference>
<comment type="subcellular location">
    <subcellularLocation>
        <location evidence="1">Nucleus</location>
    </subcellularLocation>
</comment>
<dbReference type="PANTHER" id="PTHR13173">
    <property type="entry name" value="WW DOMAIN BINDING PROTEIN 4"/>
    <property type="match status" value="1"/>
</dbReference>
<dbReference type="PROSITE" id="PS50020">
    <property type="entry name" value="WW_DOMAIN_2"/>
    <property type="match status" value="2"/>
</dbReference>
<dbReference type="GO" id="GO:0071011">
    <property type="term" value="C:precatalytic spliceosome"/>
    <property type="evidence" value="ECO:0007669"/>
    <property type="project" value="TreeGrafter"/>
</dbReference>
<dbReference type="Ensembl" id="ENSCLMT00005005735.1">
    <property type="protein sequence ID" value="ENSCLMP00005005312.1"/>
    <property type="gene ID" value="ENSCLMG00005002951.1"/>
</dbReference>
<feature type="region of interest" description="Disordered" evidence="6">
    <location>
        <begin position="158"/>
        <end position="181"/>
    </location>
</feature>
<keyword evidence="2" id="KW-0479">Metal-binding</keyword>
<dbReference type="PROSITE" id="PS50171">
    <property type="entry name" value="ZF_MATRIN"/>
    <property type="match status" value="1"/>
</dbReference>
<dbReference type="InterPro" id="IPR003604">
    <property type="entry name" value="Matrin/U1-like-C_Znf_C2H2"/>
</dbReference>
<feature type="domain" description="Matrin-type" evidence="8">
    <location>
        <begin position="11"/>
        <end position="42"/>
    </location>
</feature>
<dbReference type="InterPro" id="IPR001202">
    <property type="entry name" value="WW_dom"/>
</dbReference>
<feature type="compositionally biased region" description="Basic and acidic residues" evidence="6">
    <location>
        <begin position="374"/>
        <end position="386"/>
    </location>
</feature>
<dbReference type="SMART" id="SM00451">
    <property type="entry name" value="ZnF_U1"/>
    <property type="match status" value="1"/>
</dbReference>
<dbReference type="Gene3D" id="2.20.70.10">
    <property type="match status" value="2"/>
</dbReference>
<dbReference type="GeneID" id="117745942"/>
<keyword evidence="3" id="KW-0863">Zinc-finger</keyword>
<feature type="region of interest" description="Disordered" evidence="6">
    <location>
        <begin position="367"/>
        <end position="421"/>
    </location>
</feature>
<dbReference type="InterPro" id="IPR000690">
    <property type="entry name" value="Matrin/U1-C_Znf_C2H2"/>
</dbReference>
<evidence type="ECO:0008006" key="11">
    <source>
        <dbReference type="Google" id="ProtNLM"/>
    </source>
</evidence>
<accession>A0A8C2WTE7</accession>
<organism evidence="9 10">
    <name type="scientific">Cyclopterus lumpus</name>
    <name type="common">Lumpsucker</name>
    <dbReference type="NCBI Taxonomy" id="8103"/>
    <lineage>
        <taxon>Eukaryota</taxon>
        <taxon>Metazoa</taxon>
        <taxon>Chordata</taxon>
        <taxon>Craniata</taxon>
        <taxon>Vertebrata</taxon>
        <taxon>Euteleostomi</taxon>
        <taxon>Actinopterygii</taxon>
        <taxon>Neopterygii</taxon>
        <taxon>Teleostei</taxon>
        <taxon>Neoteleostei</taxon>
        <taxon>Acanthomorphata</taxon>
        <taxon>Eupercaria</taxon>
        <taxon>Perciformes</taxon>
        <taxon>Cottioidei</taxon>
        <taxon>Cottales</taxon>
        <taxon>Cyclopteridae</taxon>
        <taxon>Cyclopterus</taxon>
    </lineage>
</organism>
<dbReference type="PANTHER" id="PTHR13173:SF10">
    <property type="entry name" value="WW DOMAIN-BINDING PROTEIN 4"/>
    <property type="match status" value="1"/>
</dbReference>
<dbReference type="CDD" id="cd00201">
    <property type="entry name" value="WW"/>
    <property type="match status" value="2"/>
</dbReference>
<evidence type="ECO:0000313" key="10">
    <source>
        <dbReference type="Proteomes" id="UP000694565"/>
    </source>
</evidence>
<dbReference type="SUPFAM" id="SSF51045">
    <property type="entry name" value="WW domain"/>
    <property type="match status" value="2"/>
</dbReference>
<protein>
    <recommendedName>
        <fullName evidence="11">WW domain-binding protein 4</fullName>
    </recommendedName>
</protein>
<dbReference type="PROSITE" id="PS01159">
    <property type="entry name" value="WW_DOMAIN_1"/>
    <property type="match status" value="1"/>
</dbReference>
<dbReference type="GO" id="GO:0008270">
    <property type="term" value="F:zinc ion binding"/>
    <property type="evidence" value="ECO:0007669"/>
    <property type="project" value="UniProtKB-KW"/>
</dbReference>
<keyword evidence="4" id="KW-0862">Zinc</keyword>
<dbReference type="GO" id="GO:0003723">
    <property type="term" value="F:RNA binding"/>
    <property type="evidence" value="ECO:0007669"/>
    <property type="project" value="TreeGrafter"/>
</dbReference>
<dbReference type="Pfam" id="PF06220">
    <property type="entry name" value="zf-U1"/>
    <property type="match status" value="1"/>
</dbReference>